<evidence type="ECO:0000256" key="8">
    <source>
        <dbReference type="ARBA" id="ARBA00047841"/>
    </source>
</evidence>
<gene>
    <name evidence="11" type="ORF">OSTQU699_LOCUS3459</name>
</gene>
<dbReference type="AlphaFoldDB" id="A0A8S1IT12"/>
<dbReference type="EC" id="2.1.1.103" evidence="5"/>
<evidence type="ECO:0000313" key="11">
    <source>
        <dbReference type="EMBL" id="CAD7698098.1"/>
    </source>
</evidence>
<dbReference type="PANTHER" id="PTHR44307:SF2">
    <property type="entry name" value="PHOSPHOETHANOLAMINE METHYLTRANSFERASE ISOFORM X1"/>
    <property type="match status" value="1"/>
</dbReference>
<proteinExistence type="predicted"/>
<dbReference type="InterPro" id="IPR041698">
    <property type="entry name" value="Methyltransf_25"/>
</dbReference>
<comment type="catalytic activity">
    <reaction evidence="6">
        <text>N,N-dimethylethanolamine phosphate + S-adenosyl-L-methionine = phosphocholine + S-adenosyl-L-homocysteine + H(+)</text>
        <dbReference type="Rhea" id="RHEA:25325"/>
        <dbReference type="ChEBI" id="CHEBI:15378"/>
        <dbReference type="ChEBI" id="CHEBI:57856"/>
        <dbReference type="ChEBI" id="CHEBI:58641"/>
        <dbReference type="ChEBI" id="CHEBI:59789"/>
        <dbReference type="ChEBI" id="CHEBI:295975"/>
        <dbReference type="EC" id="2.1.1.103"/>
    </reaction>
    <physiologicalReaction direction="left-to-right" evidence="6">
        <dbReference type="Rhea" id="RHEA:25326"/>
    </physiologicalReaction>
</comment>
<comment type="caution">
    <text evidence="11">The sequence shown here is derived from an EMBL/GenBank/DDBJ whole genome shotgun (WGS) entry which is preliminary data.</text>
</comment>
<dbReference type="EMBL" id="CAJHUC010000762">
    <property type="protein sequence ID" value="CAD7698098.1"/>
    <property type="molecule type" value="Genomic_DNA"/>
</dbReference>
<comment type="catalytic activity">
    <reaction evidence="7">
        <text>phosphoethanolamine + S-adenosyl-L-methionine = N-methylethanolamine phosphate + S-adenosyl-L-homocysteine + H(+)</text>
        <dbReference type="Rhea" id="RHEA:20365"/>
        <dbReference type="ChEBI" id="CHEBI:15378"/>
        <dbReference type="ChEBI" id="CHEBI:57781"/>
        <dbReference type="ChEBI" id="CHEBI:57856"/>
        <dbReference type="ChEBI" id="CHEBI:58190"/>
        <dbReference type="ChEBI" id="CHEBI:59789"/>
        <dbReference type="EC" id="2.1.1.103"/>
    </reaction>
    <physiologicalReaction direction="left-to-right" evidence="7">
        <dbReference type="Rhea" id="RHEA:20366"/>
    </physiologicalReaction>
</comment>
<feature type="domain" description="Methyltransferase" evidence="10">
    <location>
        <begin position="278"/>
        <end position="390"/>
    </location>
</feature>
<dbReference type="GO" id="GO:0000234">
    <property type="term" value="F:phosphoethanolamine N-methyltransferase activity"/>
    <property type="evidence" value="ECO:0007669"/>
    <property type="project" value="UniProtKB-EC"/>
</dbReference>
<keyword evidence="4" id="KW-0808">Transferase</keyword>
<dbReference type="OrthoDB" id="8300214at2759"/>
<protein>
    <recommendedName>
        <fullName evidence="5">phosphoethanolamine N-methyltransferase</fullName>
        <ecNumber evidence="5">2.1.1.103</ecNumber>
    </recommendedName>
</protein>
<evidence type="ECO:0000259" key="9">
    <source>
        <dbReference type="Pfam" id="PF13649"/>
    </source>
</evidence>
<evidence type="ECO:0000256" key="4">
    <source>
        <dbReference type="ARBA" id="ARBA00022679"/>
    </source>
</evidence>
<dbReference type="InterPro" id="IPR029063">
    <property type="entry name" value="SAM-dependent_MTases_sf"/>
</dbReference>
<evidence type="ECO:0000256" key="6">
    <source>
        <dbReference type="ARBA" id="ARBA00047619"/>
    </source>
</evidence>
<dbReference type="Gene3D" id="3.40.50.150">
    <property type="entry name" value="Vaccinia Virus protein VP39"/>
    <property type="match status" value="2"/>
</dbReference>
<evidence type="ECO:0000256" key="7">
    <source>
        <dbReference type="ARBA" id="ARBA00047622"/>
    </source>
</evidence>
<dbReference type="SUPFAM" id="SSF53335">
    <property type="entry name" value="S-adenosyl-L-methionine-dependent methyltransferases"/>
    <property type="match status" value="2"/>
</dbReference>
<dbReference type="CDD" id="cd02440">
    <property type="entry name" value="AdoMet_MTases"/>
    <property type="match status" value="2"/>
</dbReference>
<dbReference type="InterPro" id="IPR025714">
    <property type="entry name" value="Methyltranfer_dom"/>
</dbReference>
<evidence type="ECO:0000313" key="12">
    <source>
        <dbReference type="Proteomes" id="UP000708148"/>
    </source>
</evidence>
<dbReference type="PANTHER" id="PTHR44307">
    <property type="entry name" value="PHOSPHOETHANOLAMINE METHYLTRANSFERASE"/>
    <property type="match status" value="1"/>
</dbReference>
<feature type="domain" description="Methyltransferase" evidence="9">
    <location>
        <begin position="54"/>
        <end position="147"/>
    </location>
</feature>
<comment type="catalytic activity">
    <reaction evidence="8">
        <text>N-methylethanolamine phosphate + S-adenosyl-L-methionine = N,N-dimethylethanolamine phosphate + S-adenosyl-L-homocysteine + H(+)</text>
        <dbReference type="Rhea" id="RHEA:25321"/>
        <dbReference type="ChEBI" id="CHEBI:15378"/>
        <dbReference type="ChEBI" id="CHEBI:57781"/>
        <dbReference type="ChEBI" id="CHEBI:57856"/>
        <dbReference type="ChEBI" id="CHEBI:58641"/>
        <dbReference type="ChEBI" id="CHEBI:59789"/>
        <dbReference type="EC" id="2.1.1.103"/>
    </reaction>
    <physiologicalReaction direction="left-to-right" evidence="8">
        <dbReference type="Rhea" id="RHEA:25322"/>
    </physiologicalReaction>
</comment>
<sequence length="490" mass="56179">MQSEERAAQEEYWKQHSDGATVEDMMLDSQAREIDRLDRPEVLAYLGPIGGKRVVELGAGIGRFTGELAASATRVTAYDFMEPLVAKNREQHGHLANLEFVVEDVTATERPAQSTDVVFSNWLLMYLSDREVEILASKMLIWLSVGGICFFRESCFQQSGDRRRKQNPSHYRNPRDYFRLFDAAHVDMPDGKQMRFELVGCRCIESYVAVKKNQNQICWKWKKVVKNPQDNGEFRHFLDNYQYAVNGILRYERMFGEGFISTGGLHTTKDILKRLRLQPGERVLDIGCGIGGGDFYMCQEYGVHVHCIDLSVNMFMIATERAQRVRCSASFEVADITKREFEDESYDVLYSRDTILHIHNKPELFCKLLKMLKPGGRLLITDYCRSSDSPSERFAEYIQQRNYDLHSVEAYGKMLSDAGFVDVVAEDATGLFISSVQRELGVAERERNDFVAEFSEQDFEAVVSGWKEKLDRATAGEQCWGLFMARRATN</sequence>
<dbReference type="Proteomes" id="UP000708148">
    <property type="component" value="Unassembled WGS sequence"/>
</dbReference>
<organism evidence="11 12">
    <name type="scientific">Ostreobium quekettii</name>
    <dbReference type="NCBI Taxonomy" id="121088"/>
    <lineage>
        <taxon>Eukaryota</taxon>
        <taxon>Viridiplantae</taxon>
        <taxon>Chlorophyta</taxon>
        <taxon>core chlorophytes</taxon>
        <taxon>Ulvophyceae</taxon>
        <taxon>TCBD clade</taxon>
        <taxon>Bryopsidales</taxon>
        <taxon>Ostreobineae</taxon>
        <taxon>Ostreobiaceae</taxon>
        <taxon>Ostreobium</taxon>
    </lineage>
</organism>
<evidence type="ECO:0000256" key="5">
    <source>
        <dbReference type="ARBA" id="ARBA00035674"/>
    </source>
</evidence>
<comment type="pathway">
    <text evidence="2">Lipid metabolism.</text>
</comment>
<dbReference type="GO" id="GO:0032259">
    <property type="term" value="P:methylation"/>
    <property type="evidence" value="ECO:0007669"/>
    <property type="project" value="UniProtKB-KW"/>
</dbReference>
<accession>A0A8S1IT12</accession>
<dbReference type="Pfam" id="PF13847">
    <property type="entry name" value="Methyltransf_31"/>
    <property type="match status" value="1"/>
</dbReference>
<name>A0A8S1IT12_9CHLO</name>
<evidence type="ECO:0000259" key="10">
    <source>
        <dbReference type="Pfam" id="PF13847"/>
    </source>
</evidence>
<keyword evidence="12" id="KW-1185">Reference proteome</keyword>
<keyword evidence="3" id="KW-0489">Methyltransferase</keyword>
<evidence type="ECO:0000256" key="3">
    <source>
        <dbReference type="ARBA" id="ARBA00022603"/>
    </source>
</evidence>
<evidence type="ECO:0000256" key="1">
    <source>
        <dbReference type="ARBA" id="ARBA00004969"/>
    </source>
</evidence>
<evidence type="ECO:0000256" key="2">
    <source>
        <dbReference type="ARBA" id="ARBA00005189"/>
    </source>
</evidence>
<reference evidence="11" key="1">
    <citation type="submission" date="2020-12" db="EMBL/GenBank/DDBJ databases">
        <authorList>
            <person name="Iha C."/>
        </authorList>
    </citation>
    <scope>NUCLEOTIDE SEQUENCE</scope>
</reference>
<dbReference type="Pfam" id="PF13649">
    <property type="entry name" value="Methyltransf_25"/>
    <property type="match status" value="1"/>
</dbReference>
<comment type="pathway">
    <text evidence="1">Phospholipid metabolism; phosphatidylcholine biosynthesis.</text>
</comment>